<name>A0A7X1NDT0_9BURK</name>
<accession>A0A7X1NDT0</accession>
<sequence>MNLARRCLACGILFQPRPQIPSQQYCCNPTCQRERRRRWQREHVRNDPDYRENQARAQAGWRARNPDYWRRYRAAHPAYVERNRSAQRARNVYRRAAPVAKMDASNASNPIVTGFYVLRRALSTGVAKMNACLVHIAVLSCPDEERYPIAKR</sequence>
<reference evidence="1 2" key="1">
    <citation type="submission" date="2019-10" db="EMBL/GenBank/DDBJ databases">
        <title>Paraburkholderia sp. isolated from nodules of Mimosa pudica from Brazilian Atlantic Forest soils.</title>
        <authorList>
            <person name="Paulitsch F."/>
            <person name="Hungria M."/>
            <person name="Dall'Agnol R."/>
        </authorList>
    </citation>
    <scope>NUCLEOTIDE SEQUENCE [LARGE SCALE GENOMIC DNA]</scope>
    <source>
        <strain evidence="1 2">CNPSo 3157</strain>
    </source>
</reference>
<comment type="caution">
    <text evidence="1">The sequence shown here is derived from an EMBL/GenBank/DDBJ whole genome shotgun (WGS) entry which is preliminary data.</text>
</comment>
<organism evidence="1 2">
    <name type="scientific">Paraburkholderia franconis</name>
    <dbReference type="NCBI Taxonomy" id="2654983"/>
    <lineage>
        <taxon>Bacteria</taxon>
        <taxon>Pseudomonadati</taxon>
        <taxon>Pseudomonadota</taxon>
        <taxon>Betaproteobacteria</taxon>
        <taxon>Burkholderiales</taxon>
        <taxon>Burkholderiaceae</taxon>
        <taxon>Paraburkholderia</taxon>
    </lineage>
</organism>
<evidence type="ECO:0000313" key="1">
    <source>
        <dbReference type="EMBL" id="MPW20133.1"/>
    </source>
</evidence>
<gene>
    <name evidence="1" type="ORF">GCT13_25400</name>
</gene>
<dbReference type="EMBL" id="WHNP01000026">
    <property type="protein sequence ID" value="MPW20133.1"/>
    <property type="molecule type" value="Genomic_DNA"/>
</dbReference>
<protein>
    <submittedName>
        <fullName evidence="1">Uncharacterized protein</fullName>
    </submittedName>
</protein>
<proteinExistence type="predicted"/>
<evidence type="ECO:0000313" key="2">
    <source>
        <dbReference type="Proteomes" id="UP000484381"/>
    </source>
</evidence>
<keyword evidence="2" id="KW-1185">Reference proteome</keyword>
<dbReference type="AlphaFoldDB" id="A0A7X1NDT0"/>
<dbReference type="Proteomes" id="UP000484381">
    <property type="component" value="Unassembled WGS sequence"/>
</dbReference>